<feature type="compositionally biased region" description="Low complexity" evidence="1">
    <location>
        <begin position="694"/>
        <end position="710"/>
    </location>
</feature>
<dbReference type="Proteomes" id="UP000003688">
    <property type="component" value="Unassembled WGS sequence"/>
</dbReference>
<dbReference type="RefSeq" id="WP_007417903.1">
    <property type="nucleotide sequence ID" value="NZ_ABOX02000051.1"/>
</dbReference>
<evidence type="ECO:0000259" key="3">
    <source>
        <dbReference type="PROSITE" id="PS51468"/>
    </source>
</evidence>
<evidence type="ECO:0000313" key="5">
    <source>
        <dbReference type="Proteomes" id="UP000003688"/>
    </source>
</evidence>
<dbReference type="PANTHER" id="PTHR45737:SF6">
    <property type="entry name" value="VON WILLEBRAND FACTOR A DOMAIN-CONTAINING PROTEIN 5A"/>
    <property type="match status" value="1"/>
</dbReference>
<keyword evidence="5" id="KW-1185">Reference proteome</keyword>
<feature type="region of interest" description="Disordered" evidence="1">
    <location>
        <begin position="689"/>
        <end position="718"/>
    </location>
</feature>
<dbReference type="InterPro" id="IPR013694">
    <property type="entry name" value="VIT"/>
</dbReference>
<evidence type="ECO:0000259" key="2">
    <source>
        <dbReference type="PROSITE" id="PS50234"/>
    </source>
</evidence>
<dbReference type="InterPro" id="IPR036465">
    <property type="entry name" value="vWFA_dom_sf"/>
</dbReference>
<reference evidence="4 5" key="1">
    <citation type="journal article" date="2011" name="J. Bacteriol.">
        <title>Genome sequence of 'Pedosphaera parvula' Ellin514, an aerobic Verrucomicrobial isolate from pasture soil.</title>
        <authorList>
            <person name="Kant R."/>
            <person name="van Passel M.W."/>
            <person name="Sangwan P."/>
            <person name="Palva A."/>
            <person name="Lucas S."/>
            <person name="Copeland A."/>
            <person name="Lapidus A."/>
            <person name="Glavina Del Rio T."/>
            <person name="Dalin E."/>
            <person name="Tice H."/>
            <person name="Bruce D."/>
            <person name="Goodwin L."/>
            <person name="Pitluck S."/>
            <person name="Chertkov O."/>
            <person name="Larimer F.W."/>
            <person name="Land M.L."/>
            <person name="Hauser L."/>
            <person name="Brettin T.S."/>
            <person name="Detter J.C."/>
            <person name="Han S."/>
            <person name="de Vos W.M."/>
            <person name="Janssen P.H."/>
            <person name="Smidt H."/>
        </authorList>
    </citation>
    <scope>NUCLEOTIDE SEQUENCE [LARGE SCALE GENOMIC DNA]</scope>
    <source>
        <strain evidence="4 5">Ellin514</strain>
    </source>
</reference>
<name>B9XQ17_PEDPL</name>
<dbReference type="Pfam" id="PF13768">
    <property type="entry name" value="VWA_3"/>
    <property type="match status" value="1"/>
</dbReference>
<feature type="domain" description="VWFA" evidence="2">
    <location>
        <begin position="313"/>
        <end position="488"/>
    </location>
</feature>
<evidence type="ECO:0000313" key="4">
    <source>
        <dbReference type="EMBL" id="EEF58021.1"/>
    </source>
</evidence>
<sequence length="806" mass="89417" precursor="true">MKRRIWLLLVILGWMAAILPTYAAGVIIVDGEGDSTASHILPPGPIPPVPIPPPGPWPPRPIPPPYWHETRVYRFCPLEVQSEKVQTKITDQVAVTTIDQEFYNPNSQRLEGTFIFPIPKGAQIDKFSMEIDGKPVQAEILKAEKARDIYEGIVRKMKDPALMEYEGRDVLKLKIFPIEPNGKKRITLSYTQVLKLDSGLLNYVLPMNAGKYSSKPIKSVSVKVNVESKRPLKTIYSPSHEVEVKRDGSNRATVGYEASEVKPDADLQLYFAPEKDEIGVNLMAYKTGDEDGYFLLLASPGVDAKAKQIVSKDVVFVLDTSGSMSGKKMEQAKKALQFCVESLNDGDRFEIIRFSTESEPLFDKLAAVSKENREKAGDFIKNLKAMGGTAIDEALKKALSLESKEGRPFVVVFLTDGLPTVGTTDEDQILKGMQERNKEKRRIFCFGIGTDVNTHLLDRIAEETRAFSQYVLPEEDLEVKVSSFFSKINEPVLANPKLKFTADIRTTKMYPSPLPDLFKGEQLVLVGRYSGKGSSAAVIDGDVNGDKKKFTYDLNFPEHADEHDFIPRLWATRRVGYLLDEIRLHGESSELKDEVTDLARKYGIVTPYTAYLIVEDESKRGVAQSMQSMPRLTDDSEARRELSLNYNEFRMKADGLGAVAGARSGLALKSANSSSWGIQNGAYEAGRNLSRDNSVSPAAPPVAGSPATSTGLGDSTRKAMDSTQQGQFVGGKNFFENGSAWVDSEIQKSSQKEKVRVQFGSPEYFTLLKQHPETAQWLALGSNVQFVLAGKVYEIFDKEDSSGKKE</sequence>
<dbReference type="InterPro" id="IPR002035">
    <property type="entry name" value="VWF_A"/>
</dbReference>
<dbReference type="EMBL" id="ABOX02000051">
    <property type="protein sequence ID" value="EEF58021.1"/>
    <property type="molecule type" value="Genomic_DNA"/>
</dbReference>
<dbReference type="STRING" id="320771.Cflav_PD1158"/>
<dbReference type="PROSITE" id="PS50234">
    <property type="entry name" value="VWFA"/>
    <property type="match status" value="1"/>
</dbReference>
<dbReference type="PROSITE" id="PS51468">
    <property type="entry name" value="VIT"/>
    <property type="match status" value="1"/>
</dbReference>
<dbReference type="Gene3D" id="3.40.50.410">
    <property type="entry name" value="von Willebrand factor, type A domain"/>
    <property type="match status" value="1"/>
</dbReference>
<dbReference type="Gene3D" id="2.60.40.3680">
    <property type="match status" value="1"/>
</dbReference>
<dbReference type="SMART" id="SM00327">
    <property type="entry name" value="VWA"/>
    <property type="match status" value="1"/>
</dbReference>
<gene>
    <name evidence="4" type="ORF">Cflav_PD1158</name>
</gene>
<feature type="domain" description="VIT" evidence="3">
    <location>
        <begin position="64"/>
        <end position="192"/>
    </location>
</feature>
<proteinExistence type="predicted"/>
<dbReference type="OrthoDB" id="9784383at2"/>
<comment type="caution">
    <text evidence="4">The sequence shown here is derived from an EMBL/GenBank/DDBJ whole genome shotgun (WGS) entry which is preliminary data.</text>
</comment>
<dbReference type="AlphaFoldDB" id="B9XQ17"/>
<organism evidence="4 5">
    <name type="scientific">Pedosphaera parvula (strain Ellin514)</name>
    <dbReference type="NCBI Taxonomy" id="320771"/>
    <lineage>
        <taxon>Bacteria</taxon>
        <taxon>Pseudomonadati</taxon>
        <taxon>Verrucomicrobiota</taxon>
        <taxon>Pedosphaerae</taxon>
        <taxon>Pedosphaerales</taxon>
        <taxon>Pedosphaeraceae</taxon>
        <taxon>Pedosphaera</taxon>
    </lineage>
</organism>
<dbReference type="SUPFAM" id="SSF53300">
    <property type="entry name" value="vWA-like"/>
    <property type="match status" value="1"/>
</dbReference>
<dbReference type="PANTHER" id="PTHR45737">
    <property type="entry name" value="VON WILLEBRAND FACTOR A DOMAIN-CONTAINING PROTEIN 5A"/>
    <property type="match status" value="1"/>
</dbReference>
<dbReference type="SMART" id="SM00609">
    <property type="entry name" value="VIT"/>
    <property type="match status" value="1"/>
</dbReference>
<protein>
    <submittedName>
        <fullName evidence="4">Vault protein inter-alpha-trypsin domain protein</fullName>
    </submittedName>
</protein>
<accession>B9XQ17</accession>
<dbReference type="Pfam" id="PF08487">
    <property type="entry name" value="VIT"/>
    <property type="match status" value="1"/>
</dbReference>
<evidence type="ECO:0000256" key="1">
    <source>
        <dbReference type="SAM" id="MobiDB-lite"/>
    </source>
</evidence>